<feature type="transmembrane region" description="Helical" evidence="8">
    <location>
        <begin position="20"/>
        <end position="40"/>
    </location>
</feature>
<reference evidence="10 11" key="1">
    <citation type="journal article" date="2023" name="G3 (Bethesda)">
        <title>A chromosome-level genome assembly of Zasmidium syzygii isolated from banana leaves.</title>
        <authorList>
            <person name="van Westerhoven A.C."/>
            <person name="Mehrabi R."/>
            <person name="Talebi R."/>
            <person name="Steentjes M.B.F."/>
            <person name="Corcolon B."/>
            <person name="Chong P.A."/>
            <person name="Kema G.H.J."/>
            <person name="Seidl M.F."/>
        </authorList>
    </citation>
    <scope>NUCLEOTIDE SEQUENCE [LARGE SCALE GENOMIC DNA]</scope>
    <source>
        <strain evidence="10 11">P124</strain>
    </source>
</reference>
<dbReference type="Proteomes" id="UP001305779">
    <property type="component" value="Unassembled WGS sequence"/>
</dbReference>
<dbReference type="PRINTS" id="PR00171">
    <property type="entry name" value="SUGRTRNSPORT"/>
</dbReference>
<dbReference type="InterPro" id="IPR020846">
    <property type="entry name" value="MFS_dom"/>
</dbReference>
<dbReference type="Gene3D" id="1.20.1250.20">
    <property type="entry name" value="MFS general substrate transporter like domains"/>
    <property type="match status" value="1"/>
</dbReference>
<comment type="subcellular location">
    <subcellularLocation>
        <location evidence="1">Membrane</location>
        <topology evidence="1">Multi-pass membrane protein</topology>
    </subcellularLocation>
</comment>
<evidence type="ECO:0000256" key="2">
    <source>
        <dbReference type="ARBA" id="ARBA00010992"/>
    </source>
</evidence>
<evidence type="ECO:0000256" key="1">
    <source>
        <dbReference type="ARBA" id="ARBA00004141"/>
    </source>
</evidence>
<gene>
    <name evidence="10" type="ORF">PRZ48_000232</name>
</gene>
<feature type="transmembrane region" description="Helical" evidence="8">
    <location>
        <begin position="284"/>
        <end position="302"/>
    </location>
</feature>
<dbReference type="EMBL" id="JAXOVC010000001">
    <property type="protein sequence ID" value="KAK4506500.1"/>
    <property type="molecule type" value="Genomic_DNA"/>
</dbReference>
<keyword evidence="11" id="KW-1185">Reference proteome</keyword>
<evidence type="ECO:0000256" key="8">
    <source>
        <dbReference type="SAM" id="Phobius"/>
    </source>
</evidence>
<keyword evidence="6 8" id="KW-0472">Membrane</keyword>
<feature type="region of interest" description="Disordered" evidence="7">
    <location>
        <begin position="464"/>
        <end position="486"/>
    </location>
</feature>
<proteinExistence type="inferred from homology"/>
<evidence type="ECO:0000256" key="3">
    <source>
        <dbReference type="ARBA" id="ARBA00022448"/>
    </source>
</evidence>
<dbReference type="InterPro" id="IPR005828">
    <property type="entry name" value="MFS_sugar_transport-like"/>
</dbReference>
<evidence type="ECO:0000256" key="7">
    <source>
        <dbReference type="SAM" id="MobiDB-lite"/>
    </source>
</evidence>
<sequence length="486" mass="53199">MFQHGTFPAWIPKRSSTVRALLILTSIVTSTTLGYDASMMNGLNILPSYTDYFALNTTTTALNTASIWVGGCLCIVYSRVPDWIGRKWALFYGAVISIIGVILQAAAQNVGMFVFARFLIGFGTGATAIAVPVYLSETLPVSFRAWGLGLVYDAWYIGGLIASGTTYGTAKLESTWAWRLPSLLQGLFSVLCIVMLFLTPESPHPAVQHHLREIIETLEFEKFHKPLAIKAVVTDPSSRKRIFLAGTVAVFTMLSGNNIVSYYLGTMLDQAGITDSTTQLEINVILNAWCLCVAIGGTFLCDRMGRKSMAIWSTLLCAIMIFIVGALTKLYGTSTYTPGVYGTVAAIFLFQGSYSVGWTPLSVLYPPEVLNYNIRSIGMGIYTFLANGSGLLVTFAFPFALDDIGWKTYMINGVWDFVQIAVVFWWWVETKGRTLEQIDESLDGQKVEIMHGLDPVGLEEEQDVGVVGGKEKERKPGGVATVTAVE</sequence>
<evidence type="ECO:0000256" key="5">
    <source>
        <dbReference type="ARBA" id="ARBA00022989"/>
    </source>
</evidence>
<protein>
    <recommendedName>
        <fullName evidence="9">Major facilitator superfamily (MFS) profile domain-containing protein</fullName>
    </recommendedName>
</protein>
<dbReference type="Pfam" id="PF00083">
    <property type="entry name" value="Sugar_tr"/>
    <property type="match status" value="1"/>
</dbReference>
<feature type="transmembrane region" description="Helical" evidence="8">
    <location>
        <begin position="89"/>
        <end position="107"/>
    </location>
</feature>
<feature type="transmembrane region" description="Helical" evidence="8">
    <location>
        <begin position="113"/>
        <end position="135"/>
    </location>
</feature>
<feature type="domain" description="Major facilitator superfamily (MFS) profile" evidence="9">
    <location>
        <begin position="22"/>
        <end position="431"/>
    </location>
</feature>
<name>A0ABR0EZ57_ZASCE</name>
<accession>A0ABR0EZ57</accession>
<feature type="transmembrane region" description="Helical" evidence="8">
    <location>
        <begin position="409"/>
        <end position="428"/>
    </location>
</feature>
<feature type="transmembrane region" description="Helical" evidence="8">
    <location>
        <begin position="52"/>
        <end position="77"/>
    </location>
</feature>
<dbReference type="SUPFAM" id="SSF103473">
    <property type="entry name" value="MFS general substrate transporter"/>
    <property type="match status" value="1"/>
</dbReference>
<dbReference type="PANTHER" id="PTHR48022">
    <property type="entry name" value="PLASTIDIC GLUCOSE TRANSPORTER 4"/>
    <property type="match status" value="1"/>
</dbReference>
<evidence type="ECO:0000313" key="11">
    <source>
        <dbReference type="Proteomes" id="UP001305779"/>
    </source>
</evidence>
<evidence type="ECO:0000259" key="9">
    <source>
        <dbReference type="PROSITE" id="PS50850"/>
    </source>
</evidence>
<comment type="similarity">
    <text evidence="2">Belongs to the major facilitator superfamily. Sugar transporter (TC 2.A.1.1) family.</text>
</comment>
<feature type="transmembrane region" description="Helical" evidence="8">
    <location>
        <begin position="176"/>
        <end position="198"/>
    </location>
</feature>
<keyword evidence="3" id="KW-0813">Transport</keyword>
<dbReference type="InterPro" id="IPR036259">
    <property type="entry name" value="MFS_trans_sf"/>
</dbReference>
<dbReference type="InterPro" id="IPR005829">
    <property type="entry name" value="Sugar_transporter_CS"/>
</dbReference>
<keyword evidence="5 8" id="KW-1133">Transmembrane helix</keyword>
<dbReference type="InterPro" id="IPR050360">
    <property type="entry name" value="MFS_Sugar_Transporters"/>
</dbReference>
<organism evidence="10 11">
    <name type="scientific">Zasmidium cellare</name>
    <name type="common">Wine cellar mold</name>
    <name type="synonym">Racodium cellare</name>
    <dbReference type="NCBI Taxonomy" id="395010"/>
    <lineage>
        <taxon>Eukaryota</taxon>
        <taxon>Fungi</taxon>
        <taxon>Dikarya</taxon>
        <taxon>Ascomycota</taxon>
        <taxon>Pezizomycotina</taxon>
        <taxon>Dothideomycetes</taxon>
        <taxon>Dothideomycetidae</taxon>
        <taxon>Mycosphaerellales</taxon>
        <taxon>Mycosphaerellaceae</taxon>
        <taxon>Zasmidium</taxon>
    </lineage>
</organism>
<feature type="transmembrane region" description="Helical" evidence="8">
    <location>
        <begin position="340"/>
        <end position="365"/>
    </location>
</feature>
<dbReference type="PROSITE" id="PS00217">
    <property type="entry name" value="SUGAR_TRANSPORT_2"/>
    <property type="match status" value="1"/>
</dbReference>
<dbReference type="PROSITE" id="PS50850">
    <property type="entry name" value="MFS"/>
    <property type="match status" value="1"/>
</dbReference>
<feature type="transmembrane region" description="Helical" evidence="8">
    <location>
        <begin position="377"/>
        <end position="397"/>
    </location>
</feature>
<evidence type="ECO:0000313" key="10">
    <source>
        <dbReference type="EMBL" id="KAK4506500.1"/>
    </source>
</evidence>
<feature type="transmembrane region" description="Helical" evidence="8">
    <location>
        <begin position="147"/>
        <end position="170"/>
    </location>
</feature>
<evidence type="ECO:0000256" key="6">
    <source>
        <dbReference type="ARBA" id="ARBA00023136"/>
    </source>
</evidence>
<comment type="caution">
    <text evidence="10">The sequence shown here is derived from an EMBL/GenBank/DDBJ whole genome shotgun (WGS) entry which is preliminary data.</text>
</comment>
<keyword evidence="4 8" id="KW-0812">Transmembrane</keyword>
<feature type="transmembrane region" description="Helical" evidence="8">
    <location>
        <begin position="242"/>
        <end position="264"/>
    </location>
</feature>
<dbReference type="InterPro" id="IPR003663">
    <property type="entry name" value="Sugar/inositol_transpt"/>
</dbReference>
<dbReference type="PANTHER" id="PTHR48022:SF31">
    <property type="entry name" value="HEXOSE TRANSPORTER"/>
    <property type="match status" value="1"/>
</dbReference>
<evidence type="ECO:0000256" key="4">
    <source>
        <dbReference type="ARBA" id="ARBA00022692"/>
    </source>
</evidence>
<feature type="transmembrane region" description="Helical" evidence="8">
    <location>
        <begin position="309"/>
        <end position="328"/>
    </location>
</feature>